<dbReference type="AlphaFoldDB" id="A0A4C1ZTG9"/>
<gene>
    <name evidence="2" type="ORF">EVAR_63762_1</name>
</gene>
<evidence type="ECO:0000313" key="2">
    <source>
        <dbReference type="EMBL" id="GBP89935.1"/>
    </source>
</evidence>
<feature type="region of interest" description="Disordered" evidence="1">
    <location>
        <begin position="89"/>
        <end position="109"/>
    </location>
</feature>
<accession>A0A4C1ZTG9</accession>
<keyword evidence="3" id="KW-1185">Reference proteome</keyword>
<evidence type="ECO:0000256" key="1">
    <source>
        <dbReference type="SAM" id="MobiDB-lite"/>
    </source>
</evidence>
<sequence>MTSSHGGVAEPHYGLWPDGRWHQTNGDSSTGKENSLLDSDTRSSGAAPLSHKAQSRDRAQQNDGIRDITIPDRPVCQERCDVATQALKPLRRSRGRRRASSPSNHCAGARRARAGGWPIAILILRSMPNPTPNNFMYIPAENPVSLGKSKVMSMQATKKQLVTAVHEHSQPQMATSTLPASWTGLGYNIWGEKSAQVGR</sequence>
<organism evidence="2 3">
    <name type="scientific">Eumeta variegata</name>
    <name type="common">Bagworm moth</name>
    <name type="synonym">Eumeta japonica</name>
    <dbReference type="NCBI Taxonomy" id="151549"/>
    <lineage>
        <taxon>Eukaryota</taxon>
        <taxon>Metazoa</taxon>
        <taxon>Ecdysozoa</taxon>
        <taxon>Arthropoda</taxon>
        <taxon>Hexapoda</taxon>
        <taxon>Insecta</taxon>
        <taxon>Pterygota</taxon>
        <taxon>Neoptera</taxon>
        <taxon>Endopterygota</taxon>
        <taxon>Lepidoptera</taxon>
        <taxon>Glossata</taxon>
        <taxon>Ditrysia</taxon>
        <taxon>Tineoidea</taxon>
        <taxon>Psychidae</taxon>
        <taxon>Oiketicinae</taxon>
        <taxon>Eumeta</taxon>
    </lineage>
</organism>
<dbReference type="Proteomes" id="UP000299102">
    <property type="component" value="Unassembled WGS sequence"/>
</dbReference>
<protein>
    <submittedName>
        <fullName evidence="2">Uncharacterized protein</fullName>
    </submittedName>
</protein>
<proteinExistence type="predicted"/>
<name>A0A4C1ZTG9_EUMVA</name>
<feature type="compositionally biased region" description="Basic and acidic residues" evidence="1">
    <location>
        <begin position="54"/>
        <end position="70"/>
    </location>
</feature>
<dbReference type="EMBL" id="BGZK01002045">
    <property type="protein sequence ID" value="GBP89935.1"/>
    <property type="molecule type" value="Genomic_DNA"/>
</dbReference>
<reference evidence="2 3" key="1">
    <citation type="journal article" date="2019" name="Commun. Biol.">
        <title>The bagworm genome reveals a unique fibroin gene that provides high tensile strength.</title>
        <authorList>
            <person name="Kono N."/>
            <person name="Nakamura H."/>
            <person name="Ohtoshi R."/>
            <person name="Tomita M."/>
            <person name="Numata K."/>
            <person name="Arakawa K."/>
        </authorList>
    </citation>
    <scope>NUCLEOTIDE SEQUENCE [LARGE SCALE GENOMIC DNA]</scope>
</reference>
<feature type="compositionally biased region" description="Basic residues" evidence="1">
    <location>
        <begin position="89"/>
        <end position="99"/>
    </location>
</feature>
<feature type="compositionally biased region" description="Polar residues" evidence="1">
    <location>
        <begin position="22"/>
        <end position="44"/>
    </location>
</feature>
<evidence type="ECO:0000313" key="3">
    <source>
        <dbReference type="Proteomes" id="UP000299102"/>
    </source>
</evidence>
<comment type="caution">
    <text evidence="2">The sequence shown here is derived from an EMBL/GenBank/DDBJ whole genome shotgun (WGS) entry which is preliminary data.</text>
</comment>
<feature type="region of interest" description="Disordered" evidence="1">
    <location>
        <begin position="1"/>
        <end position="70"/>
    </location>
</feature>